<feature type="signal peptide" evidence="1">
    <location>
        <begin position="1"/>
        <end position="18"/>
    </location>
</feature>
<comment type="caution">
    <text evidence="2">The sequence shown here is derived from an EMBL/GenBank/DDBJ whole genome shotgun (WGS) entry which is preliminary data.</text>
</comment>
<evidence type="ECO:0000313" key="2">
    <source>
        <dbReference type="EMBL" id="MBG8554309.1"/>
    </source>
</evidence>
<feature type="chain" id="PRO_5045441760" description="DUF4468 domain-containing protein" evidence="1">
    <location>
        <begin position="19"/>
        <end position="178"/>
    </location>
</feature>
<reference evidence="2 3" key="1">
    <citation type="submission" date="2020-11" db="EMBL/GenBank/DDBJ databases">
        <title>Hymenobacter sp.</title>
        <authorList>
            <person name="Kim M.K."/>
        </authorList>
    </citation>
    <scope>NUCLEOTIDE SEQUENCE [LARGE SCALE GENOMIC DNA]</scope>
    <source>
        <strain evidence="2 3">BT594</strain>
    </source>
</reference>
<gene>
    <name evidence="2" type="ORF">I5L79_12170</name>
</gene>
<name>A0ABS0L4H8_9BACT</name>
<dbReference type="Proteomes" id="UP000601099">
    <property type="component" value="Unassembled WGS sequence"/>
</dbReference>
<dbReference type="EMBL" id="JADWYK010000006">
    <property type="protein sequence ID" value="MBG8554309.1"/>
    <property type="molecule type" value="Genomic_DNA"/>
</dbReference>
<evidence type="ECO:0000256" key="1">
    <source>
        <dbReference type="SAM" id="SignalP"/>
    </source>
</evidence>
<proteinExistence type="predicted"/>
<protein>
    <recommendedName>
        <fullName evidence="4">DUF4468 domain-containing protein</fullName>
    </recommendedName>
</protein>
<keyword evidence="1" id="KW-0732">Signal</keyword>
<organism evidence="2 3">
    <name type="scientific">Hymenobacter guriensis</name>
    <dbReference type="NCBI Taxonomy" id="2793065"/>
    <lineage>
        <taxon>Bacteria</taxon>
        <taxon>Pseudomonadati</taxon>
        <taxon>Bacteroidota</taxon>
        <taxon>Cytophagia</taxon>
        <taxon>Cytophagales</taxon>
        <taxon>Hymenobacteraceae</taxon>
        <taxon>Hymenobacter</taxon>
    </lineage>
</organism>
<keyword evidence="3" id="KW-1185">Reference proteome</keyword>
<sequence length="178" mass="19893">MKYLVLVLGLLASSWAVAQEAPFQFSPLPLDARTHQVLYTGTVPNAATAAQLLARAQSWPGSAPYQATLRRCNPEAGTMKMRVDSRHGLENYTGQLTIRVEDGAYTYHLTDLTYTQPGFARAGKHSPGTVTQRLESLVYTRPSKYRTRKLTEIHARLQQLLESLHQTMHTEGPDLVTR</sequence>
<accession>A0ABS0L4H8</accession>
<evidence type="ECO:0000313" key="3">
    <source>
        <dbReference type="Proteomes" id="UP000601099"/>
    </source>
</evidence>
<evidence type="ECO:0008006" key="4">
    <source>
        <dbReference type="Google" id="ProtNLM"/>
    </source>
</evidence>
<dbReference type="RefSeq" id="WP_196955326.1">
    <property type="nucleotide sequence ID" value="NZ_JADWYK010000006.1"/>
</dbReference>